<organism evidence="12 13">
    <name type="scientific">Tilletiopsis washingtonensis</name>
    <dbReference type="NCBI Taxonomy" id="58919"/>
    <lineage>
        <taxon>Eukaryota</taxon>
        <taxon>Fungi</taxon>
        <taxon>Dikarya</taxon>
        <taxon>Basidiomycota</taxon>
        <taxon>Ustilaginomycotina</taxon>
        <taxon>Exobasidiomycetes</taxon>
        <taxon>Entylomatales</taxon>
        <taxon>Entylomatales incertae sedis</taxon>
        <taxon>Tilletiopsis</taxon>
    </lineage>
</organism>
<sequence>MAASAPPARPPAHYRVLPVAREQILLQLTVSNRCGQAFRWRANEVWEYIGDEELGPPLKSEPETPVKREPDAETAHVKSETDGSAAHVKAENGSAHASTSLKGWEQQTEWSLCLSDRVVLLRQDEARGYLYFRTLLPSGTDTADVELVESQTRSWLHDYLNLSVPLEALYKEWSLKDPVFRRFATRFAGVRMLQQEPWECLCAFICSSNNNIARIGQMVQALCTHYSEPLLEYSYPAPPDALLAASPDLKSGPTRIVYHPFPSAATLAQPGVEETLKQLSFGYRAKYIAATARALCEAHPHAQRQVSPPLALKPEPALLEAEAEPRRGKRARQEAKLSSAEMKDNKTSQETKAEPEAPPPSIHSPASYLLTLRDMPYHEARAELLKLSGVGPKVADCILLMSLNQPSSIPVDRHVYQFAARWYGMKVKEGARGYETLAERFRELWGEYAGWAHSVLFTADLRAFAGYEPKKEEPQEDVQTKLEDGAAVKMEAEPAGEEGPGTPLLAPPAAPGALALGTMERPPKRKRGGRS</sequence>
<comment type="catalytic activity">
    <reaction evidence="9">
        <text>2'-deoxyribonucleotide-(2'-deoxyribose 5'-phosphate)-2'-deoxyribonucleotide-DNA = a 3'-end 2'-deoxyribonucleotide-(2,3-dehydro-2,3-deoxyribose 5'-phosphate)-DNA + a 5'-end 5'-phospho-2'-deoxyribonucleoside-DNA + H(+)</text>
        <dbReference type="Rhea" id="RHEA:66592"/>
        <dbReference type="Rhea" id="RHEA-COMP:13180"/>
        <dbReference type="Rhea" id="RHEA-COMP:16897"/>
        <dbReference type="Rhea" id="RHEA-COMP:17067"/>
        <dbReference type="ChEBI" id="CHEBI:15378"/>
        <dbReference type="ChEBI" id="CHEBI:136412"/>
        <dbReference type="ChEBI" id="CHEBI:157695"/>
        <dbReference type="ChEBI" id="CHEBI:167181"/>
        <dbReference type="EC" id="4.2.99.18"/>
    </reaction>
</comment>
<keyword evidence="13" id="KW-1185">Reference proteome</keyword>
<dbReference type="GO" id="GO:0140078">
    <property type="term" value="F:class I DNA-(apurinic or apyrimidinic site) endonuclease activity"/>
    <property type="evidence" value="ECO:0007669"/>
    <property type="project" value="UniProtKB-EC"/>
</dbReference>
<keyword evidence="5" id="KW-0234">DNA repair</keyword>
<protein>
    <recommendedName>
        <fullName evidence="2">DNA-(apurinic or apyrimidinic site) lyase</fullName>
        <ecNumber evidence="2">4.2.99.18</ecNumber>
    </recommendedName>
</protein>
<evidence type="ECO:0000256" key="5">
    <source>
        <dbReference type="ARBA" id="ARBA00023204"/>
    </source>
</evidence>
<feature type="region of interest" description="Disordered" evidence="10">
    <location>
        <begin position="53"/>
        <end position="92"/>
    </location>
</feature>
<dbReference type="RefSeq" id="XP_025597358.1">
    <property type="nucleotide sequence ID" value="XM_025742718.1"/>
</dbReference>
<dbReference type="InterPro" id="IPR052054">
    <property type="entry name" value="Oxidative_DNA_repair_enzyme"/>
</dbReference>
<evidence type="ECO:0000256" key="2">
    <source>
        <dbReference type="ARBA" id="ARBA00012720"/>
    </source>
</evidence>
<evidence type="ECO:0000256" key="4">
    <source>
        <dbReference type="ARBA" id="ARBA00022801"/>
    </source>
</evidence>
<dbReference type="InterPro" id="IPR012904">
    <property type="entry name" value="OGG_N"/>
</dbReference>
<evidence type="ECO:0000256" key="8">
    <source>
        <dbReference type="ARBA" id="ARBA00023295"/>
    </source>
</evidence>
<dbReference type="GeneID" id="37270262"/>
<dbReference type="CDD" id="cd00056">
    <property type="entry name" value="ENDO3c"/>
    <property type="match status" value="1"/>
</dbReference>
<feature type="domain" description="HhH-GPD" evidence="11">
    <location>
        <begin position="206"/>
        <end position="461"/>
    </location>
</feature>
<keyword evidence="8" id="KW-0326">Glycosidase</keyword>
<keyword evidence="7" id="KW-0511">Multifunctional enzyme</keyword>
<dbReference type="GO" id="GO:0034039">
    <property type="term" value="F:8-oxo-7,8-dihydroguanine DNA N-glycosylase activity"/>
    <property type="evidence" value="ECO:0007669"/>
    <property type="project" value="TreeGrafter"/>
</dbReference>
<gene>
    <name evidence="12" type="ORF">FA09DRAFT_330722</name>
</gene>
<dbReference type="GO" id="GO:0005634">
    <property type="term" value="C:nucleus"/>
    <property type="evidence" value="ECO:0007669"/>
    <property type="project" value="TreeGrafter"/>
</dbReference>
<dbReference type="SMART" id="SM00478">
    <property type="entry name" value="ENDO3c"/>
    <property type="match status" value="1"/>
</dbReference>
<evidence type="ECO:0000256" key="3">
    <source>
        <dbReference type="ARBA" id="ARBA00022763"/>
    </source>
</evidence>
<feature type="compositionally biased region" description="Basic and acidic residues" evidence="10">
    <location>
        <begin position="323"/>
        <end position="355"/>
    </location>
</feature>
<dbReference type="EMBL" id="KZ819296">
    <property type="protein sequence ID" value="PWN97079.1"/>
    <property type="molecule type" value="Genomic_DNA"/>
</dbReference>
<dbReference type="Pfam" id="PF00730">
    <property type="entry name" value="HhH-GPD"/>
    <property type="match status" value="1"/>
</dbReference>
<dbReference type="Gene3D" id="1.10.1670.10">
    <property type="entry name" value="Helix-hairpin-Helix base-excision DNA repair enzymes (C-terminal)"/>
    <property type="match status" value="1"/>
</dbReference>
<dbReference type="SUPFAM" id="SSF48150">
    <property type="entry name" value="DNA-glycosylase"/>
    <property type="match status" value="1"/>
</dbReference>
<dbReference type="InterPro" id="IPR003265">
    <property type="entry name" value="HhH-GPD_domain"/>
</dbReference>
<dbReference type="Proteomes" id="UP000245946">
    <property type="component" value="Unassembled WGS sequence"/>
</dbReference>
<evidence type="ECO:0000313" key="13">
    <source>
        <dbReference type="Proteomes" id="UP000245946"/>
    </source>
</evidence>
<dbReference type="Pfam" id="PF07934">
    <property type="entry name" value="OGG_N"/>
    <property type="match status" value="1"/>
</dbReference>
<dbReference type="SUPFAM" id="SSF55945">
    <property type="entry name" value="TATA-box binding protein-like"/>
    <property type="match status" value="1"/>
</dbReference>
<evidence type="ECO:0000256" key="9">
    <source>
        <dbReference type="ARBA" id="ARBA00044632"/>
    </source>
</evidence>
<keyword evidence="3" id="KW-0227">DNA damage</keyword>
<dbReference type="InterPro" id="IPR023170">
    <property type="entry name" value="HhH_base_excis_C"/>
</dbReference>
<dbReference type="PANTHER" id="PTHR10242:SF2">
    <property type="entry name" value="N-GLYCOSYLASE_DNA LYASE"/>
    <property type="match status" value="1"/>
</dbReference>
<accession>A0A316Z632</accession>
<reference evidence="12 13" key="1">
    <citation type="journal article" date="2018" name="Mol. Biol. Evol.">
        <title>Broad Genomic Sampling Reveals a Smut Pathogenic Ancestry of the Fungal Clade Ustilaginomycotina.</title>
        <authorList>
            <person name="Kijpornyongpan T."/>
            <person name="Mondo S.J."/>
            <person name="Barry K."/>
            <person name="Sandor L."/>
            <person name="Lee J."/>
            <person name="Lipzen A."/>
            <person name="Pangilinan J."/>
            <person name="LaButti K."/>
            <person name="Hainaut M."/>
            <person name="Henrissat B."/>
            <person name="Grigoriev I.V."/>
            <person name="Spatafora J.W."/>
            <person name="Aime M.C."/>
        </authorList>
    </citation>
    <scope>NUCLEOTIDE SEQUENCE [LARGE SCALE GENOMIC DNA]</scope>
    <source>
        <strain evidence="12 13">MCA 4186</strain>
    </source>
</reference>
<evidence type="ECO:0000256" key="7">
    <source>
        <dbReference type="ARBA" id="ARBA00023268"/>
    </source>
</evidence>
<dbReference type="AlphaFoldDB" id="A0A316Z632"/>
<dbReference type="GO" id="GO:0003684">
    <property type="term" value="F:damaged DNA binding"/>
    <property type="evidence" value="ECO:0007669"/>
    <property type="project" value="InterPro"/>
</dbReference>
<dbReference type="InterPro" id="IPR011257">
    <property type="entry name" value="DNA_glycosylase"/>
</dbReference>
<dbReference type="OrthoDB" id="238681at2759"/>
<evidence type="ECO:0000256" key="1">
    <source>
        <dbReference type="ARBA" id="ARBA00010679"/>
    </source>
</evidence>
<dbReference type="GO" id="GO:0006285">
    <property type="term" value="P:base-excision repair, AP site formation"/>
    <property type="evidence" value="ECO:0007669"/>
    <property type="project" value="TreeGrafter"/>
</dbReference>
<dbReference type="PANTHER" id="PTHR10242">
    <property type="entry name" value="8-OXOGUANINE DNA GLYCOSYLASE"/>
    <property type="match status" value="1"/>
</dbReference>
<name>A0A316Z632_9BASI</name>
<feature type="compositionally biased region" description="Basic and acidic residues" evidence="10">
    <location>
        <begin position="60"/>
        <end position="81"/>
    </location>
</feature>
<keyword evidence="6" id="KW-0456">Lyase</keyword>
<evidence type="ECO:0000259" key="11">
    <source>
        <dbReference type="SMART" id="SM00478"/>
    </source>
</evidence>
<feature type="region of interest" description="Disordered" evidence="10">
    <location>
        <begin position="319"/>
        <end position="365"/>
    </location>
</feature>
<proteinExistence type="inferred from homology"/>
<dbReference type="GO" id="GO:0006289">
    <property type="term" value="P:nucleotide-excision repair"/>
    <property type="evidence" value="ECO:0007669"/>
    <property type="project" value="InterPro"/>
</dbReference>
<dbReference type="EC" id="4.2.99.18" evidence="2"/>
<dbReference type="Gene3D" id="1.10.340.30">
    <property type="entry name" value="Hypothetical protein, domain 2"/>
    <property type="match status" value="1"/>
</dbReference>
<comment type="similarity">
    <text evidence="1">Belongs to the type-1 OGG1 family.</text>
</comment>
<keyword evidence="4" id="KW-0378">Hydrolase</keyword>
<dbReference type="STRING" id="58919.A0A316Z632"/>
<feature type="region of interest" description="Disordered" evidence="10">
    <location>
        <begin position="468"/>
        <end position="531"/>
    </location>
</feature>
<dbReference type="Gene3D" id="3.30.310.40">
    <property type="match status" value="1"/>
</dbReference>
<evidence type="ECO:0000256" key="10">
    <source>
        <dbReference type="SAM" id="MobiDB-lite"/>
    </source>
</evidence>
<feature type="compositionally biased region" description="Basic and acidic residues" evidence="10">
    <location>
        <begin position="468"/>
        <end position="492"/>
    </location>
</feature>
<evidence type="ECO:0000256" key="6">
    <source>
        <dbReference type="ARBA" id="ARBA00023239"/>
    </source>
</evidence>
<evidence type="ECO:0000313" key="12">
    <source>
        <dbReference type="EMBL" id="PWN97079.1"/>
    </source>
</evidence>